<organism evidence="2 3">
    <name type="scientific">Carnegiea gigantea</name>
    <dbReference type="NCBI Taxonomy" id="171969"/>
    <lineage>
        <taxon>Eukaryota</taxon>
        <taxon>Viridiplantae</taxon>
        <taxon>Streptophyta</taxon>
        <taxon>Embryophyta</taxon>
        <taxon>Tracheophyta</taxon>
        <taxon>Spermatophyta</taxon>
        <taxon>Magnoliopsida</taxon>
        <taxon>eudicotyledons</taxon>
        <taxon>Gunneridae</taxon>
        <taxon>Pentapetalae</taxon>
        <taxon>Caryophyllales</taxon>
        <taxon>Cactineae</taxon>
        <taxon>Cactaceae</taxon>
        <taxon>Cactoideae</taxon>
        <taxon>Echinocereeae</taxon>
        <taxon>Carnegiea</taxon>
    </lineage>
</organism>
<accession>A0A9Q1JS25</accession>
<gene>
    <name evidence="2" type="ORF">Cgig2_033919</name>
</gene>
<evidence type="ECO:0000313" key="3">
    <source>
        <dbReference type="Proteomes" id="UP001153076"/>
    </source>
</evidence>
<dbReference type="EMBL" id="JAKOGI010000835">
    <property type="protein sequence ID" value="KAJ8429994.1"/>
    <property type="molecule type" value="Genomic_DNA"/>
</dbReference>
<evidence type="ECO:0000256" key="1">
    <source>
        <dbReference type="SAM" id="MobiDB-lite"/>
    </source>
</evidence>
<name>A0A9Q1JS25_9CARY</name>
<reference evidence="2" key="1">
    <citation type="submission" date="2022-04" db="EMBL/GenBank/DDBJ databases">
        <title>Carnegiea gigantea Genome sequencing and assembly v2.</title>
        <authorList>
            <person name="Copetti D."/>
            <person name="Sanderson M.J."/>
            <person name="Burquez A."/>
            <person name="Wojciechowski M.F."/>
        </authorList>
    </citation>
    <scope>NUCLEOTIDE SEQUENCE</scope>
    <source>
        <strain evidence="2">SGP5-SGP5p</strain>
        <tissue evidence="2">Aerial part</tissue>
    </source>
</reference>
<dbReference type="AlphaFoldDB" id="A0A9Q1JS25"/>
<protein>
    <submittedName>
        <fullName evidence="2">Uncharacterized protein</fullName>
    </submittedName>
</protein>
<feature type="region of interest" description="Disordered" evidence="1">
    <location>
        <begin position="105"/>
        <end position="153"/>
    </location>
</feature>
<evidence type="ECO:0000313" key="2">
    <source>
        <dbReference type="EMBL" id="KAJ8429994.1"/>
    </source>
</evidence>
<dbReference type="Proteomes" id="UP001153076">
    <property type="component" value="Unassembled WGS sequence"/>
</dbReference>
<sequence>METMDSALNKENEVERAKCPRLYVYLLERDKEGSESTQKQMSEENKPYLKQLNIFTEKPTVLRAMEAANSAKPLPHFDYIPTHGGEPSHQPEWVPFSRYTEREISQSNLSGRPYTEQLGRRAAVRPSGCPTHGAPAKPITASTPYATHSRQTA</sequence>
<proteinExistence type="predicted"/>
<keyword evidence="3" id="KW-1185">Reference proteome</keyword>
<comment type="caution">
    <text evidence="2">The sequence shown here is derived from an EMBL/GenBank/DDBJ whole genome shotgun (WGS) entry which is preliminary data.</text>
</comment>
<feature type="compositionally biased region" description="Polar residues" evidence="1">
    <location>
        <begin position="140"/>
        <end position="153"/>
    </location>
</feature>